<dbReference type="AlphaFoldDB" id="E4TJ60"/>
<protein>
    <submittedName>
        <fullName evidence="1">Uncharacterized protein</fullName>
    </submittedName>
</protein>
<dbReference type="eggNOG" id="COG2607">
    <property type="taxonomic scope" value="Bacteria"/>
</dbReference>
<dbReference type="InterPro" id="IPR008533">
    <property type="entry name" value="DUF815"/>
</dbReference>
<dbReference type="STRING" id="768670.Calni_0183"/>
<dbReference type="Pfam" id="PF05673">
    <property type="entry name" value="DUF815"/>
    <property type="match status" value="1"/>
</dbReference>
<reference evidence="1 2" key="2">
    <citation type="journal article" date="2011" name="Stand. Genomic Sci.">
        <title>Complete genome sequence of Calditerrivibrio nitroreducens type strain (Yu37-1).</title>
        <authorList>
            <person name="Pitluck S."/>
            <person name="Sikorski J."/>
            <person name="Zeytun A."/>
            <person name="Lapidus A."/>
            <person name="Nolan M."/>
            <person name="Lucas S."/>
            <person name="Hammon N."/>
            <person name="Deshpande S."/>
            <person name="Cheng J.F."/>
            <person name="Tapia R."/>
            <person name="Han C."/>
            <person name="Goodwin L."/>
            <person name="Liolios K."/>
            <person name="Pagani I."/>
            <person name="Ivanova N."/>
            <person name="Mavromatis K."/>
            <person name="Pati A."/>
            <person name="Chen A."/>
            <person name="Palaniappan K."/>
            <person name="Hauser L."/>
            <person name="Chang Y.J."/>
            <person name="Jeffries C.D."/>
            <person name="Detter J.C."/>
            <person name="Brambilla E."/>
            <person name="Djao O.D."/>
            <person name="Rohde M."/>
            <person name="Spring S."/>
            <person name="Goker M."/>
            <person name="Woyke T."/>
            <person name="Bristow J."/>
            <person name="Eisen J.A."/>
            <person name="Markowitz V."/>
            <person name="Hugenholtz P."/>
            <person name="Kyrpides N.C."/>
            <person name="Klenk H.P."/>
            <person name="Land M."/>
        </authorList>
    </citation>
    <scope>NUCLEOTIDE SEQUENCE [LARGE SCALE GENOMIC DNA]</scope>
    <source>
        <strain evidence="2">DSM 19672 / NBRC 101217 / Yu37-1</strain>
    </source>
</reference>
<dbReference type="InterPro" id="IPR027417">
    <property type="entry name" value="P-loop_NTPase"/>
</dbReference>
<sequence length="241" mass="28425">MFSKHIAFLWDNSEIIPINIRLKYDNLICLDEQINRIEKNIISFIDEGVYLNMLLWGERGGGKSSIIKNILYKYHSKGLKIIQHIDDNLKSIYKLYEIVSTSEYKFILFFDDISFNYDDERYRSFKSLLEGGLIPQPENLMIVATSNRRHLIFEKAHDSSDFYSRDDENESISLYSRFGLVVGFYPMNREDYLKITSYYLNLFNLNLYENWEGEAENFAINRGGRSGRVAKQFAIYKKIFG</sequence>
<keyword evidence="2" id="KW-1185">Reference proteome</keyword>
<accession>E4TJ60</accession>
<evidence type="ECO:0000313" key="1">
    <source>
        <dbReference type="EMBL" id="ADR18096.1"/>
    </source>
</evidence>
<dbReference type="Proteomes" id="UP000007039">
    <property type="component" value="Chromosome"/>
</dbReference>
<name>E4TJ60_CALNY</name>
<proteinExistence type="predicted"/>
<dbReference type="OrthoDB" id="9812140at2"/>
<dbReference type="RefSeq" id="WP_013450313.1">
    <property type="nucleotide sequence ID" value="NC_014758.1"/>
</dbReference>
<organism evidence="1 2">
    <name type="scientific">Calditerrivibrio nitroreducens (strain DSM 19672 / NBRC 101217 / Yu37-1)</name>
    <dbReference type="NCBI Taxonomy" id="768670"/>
    <lineage>
        <taxon>Bacteria</taxon>
        <taxon>Pseudomonadati</taxon>
        <taxon>Deferribacterota</taxon>
        <taxon>Deferribacteres</taxon>
        <taxon>Deferribacterales</taxon>
        <taxon>Calditerrivibrionaceae</taxon>
    </lineage>
</organism>
<dbReference type="SUPFAM" id="SSF52540">
    <property type="entry name" value="P-loop containing nucleoside triphosphate hydrolases"/>
    <property type="match status" value="1"/>
</dbReference>
<dbReference type="PANTHER" id="PTHR42935:SF1">
    <property type="entry name" value="SLR0930 PROTEIN"/>
    <property type="match status" value="1"/>
</dbReference>
<gene>
    <name evidence="1" type="ordered locus">Calni_0183</name>
</gene>
<dbReference type="HOGENOM" id="CLU_039512_0_0_0"/>
<dbReference type="EMBL" id="CP002347">
    <property type="protein sequence ID" value="ADR18096.1"/>
    <property type="molecule type" value="Genomic_DNA"/>
</dbReference>
<dbReference type="Gene3D" id="3.40.50.300">
    <property type="entry name" value="P-loop containing nucleotide triphosphate hydrolases"/>
    <property type="match status" value="1"/>
</dbReference>
<dbReference type="PANTHER" id="PTHR42935">
    <property type="entry name" value="SLR0930 PROTEIN"/>
    <property type="match status" value="1"/>
</dbReference>
<evidence type="ECO:0000313" key="2">
    <source>
        <dbReference type="Proteomes" id="UP000007039"/>
    </source>
</evidence>
<dbReference type="KEGG" id="cni:Calni_0183"/>
<reference key="1">
    <citation type="submission" date="2010-11" db="EMBL/GenBank/DDBJ databases">
        <title>The complete genome of chromosome of Calditerrivibrio nitroreducens DSM 19672.</title>
        <authorList>
            <consortium name="US DOE Joint Genome Institute (JGI-PGF)"/>
            <person name="Lucas S."/>
            <person name="Copeland A."/>
            <person name="Lapidus A."/>
            <person name="Bruce D."/>
            <person name="Goodwin L."/>
            <person name="Pitluck S."/>
            <person name="Kyrpides N."/>
            <person name="Mavromatis K."/>
            <person name="Ivanova N."/>
            <person name="Mikhailova N."/>
            <person name="Zeytun A."/>
            <person name="Brettin T."/>
            <person name="Detter J.C."/>
            <person name="Tapia R."/>
            <person name="Han C."/>
            <person name="Land M."/>
            <person name="Hauser L."/>
            <person name="Markowitz V."/>
            <person name="Cheng J.-F."/>
            <person name="Hugenholtz P."/>
            <person name="Woyke T."/>
            <person name="Wu D."/>
            <person name="Spring S."/>
            <person name="Schroeder M."/>
            <person name="Brambilla E."/>
            <person name="Klenk H.-P."/>
            <person name="Eisen J.A."/>
        </authorList>
    </citation>
    <scope>NUCLEOTIDE SEQUENCE [LARGE SCALE GENOMIC DNA]</scope>
    <source>
        <strain>DSM 19672</strain>
    </source>
</reference>